<dbReference type="InterPro" id="IPR044202">
    <property type="entry name" value="LETM1/MDM38-like"/>
</dbReference>
<dbReference type="Gene3D" id="1.10.238.10">
    <property type="entry name" value="EF-hand"/>
    <property type="match status" value="1"/>
</dbReference>
<dbReference type="InterPro" id="IPR059005">
    <property type="entry name" value="LETM1_C"/>
</dbReference>
<feature type="compositionally biased region" description="Polar residues" evidence="20">
    <location>
        <begin position="800"/>
        <end position="813"/>
    </location>
</feature>
<keyword evidence="25" id="KW-1185">Reference proteome</keyword>
<organism evidence="24 25">
    <name type="scientific">Synchytrium microbalum</name>
    <dbReference type="NCBI Taxonomy" id="1806994"/>
    <lineage>
        <taxon>Eukaryota</taxon>
        <taxon>Fungi</taxon>
        <taxon>Fungi incertae sedis</taxon>
        <taxon>Chytridiomycota</taxon>
        <taxon>Chytridiomycota incertae sedis</taxon>
        <taxon>Chytridiomycetes</taxon>
        <taxon>Synchytriales</taxon>
        <taxon>Synchytriaceae</taxon>
        <taxon>Synchytrium</taxon>
    </lineage>
</organism>
<feature type="region of interest" description="Disordered" evidence="20">
    <location>
        <begin position="58"/>
        <end position="121"/>
    </location>
</feature>
<keyword evidence="9" id="KW-0999">Mitochondrion inner membrane</keyword>
<dbReference type="GO" id="GO:0005509">
    <property type="term" value="F:calcium ion binding"/>
    <property type="evidence" value="ECO:0007669"/>
    <property type="project" value="InterPro"/>
</dbReference>
<feature type="domain" description="EF-hand" evidence="22">
    <location>
        <begin position="691"/>
        <end position="726"/>
    </location>
</feature>
<comment type="similarity">
    <text evidence="2">Belongs to the LETM1 family.</text>
</comment>
<evidence type="ECO:0000256" key="21">
    <source>
        <dbReference type="SAM" id="Phobius"/>
    </source>
</evidence>
<dbReference type="SUPFAM" id="SSF47473">
    <property type="entry name" value="EF-hand"/>
    <property type="match status" value="1"/>
</dbReference>
<feature type="region of interest" description="Disordered" evidence="20">
    <location>
        <begin position="729"/>
        <end position="813"/>
    </location>
</feature>
<evidence type="ECO:0000256" key="18">
    <source>
        <dbReference type="PROSITE-ProRule" id="PRU01094"/>
    </source>
</evidence>
<keyword evidence="8" id="KW-0479">Metal-binding</keyword>
<evidence type="ECO:0000256" key="4">
    <source>
        <dbReference type="ARBA" id="ARBA00022448"/>
    </source>
</evidence>
<evidence type="ECO:0000313" key="24">
    <source>
        <dbReference type="EMBL" id="TPX36617.1"/>
    </source>
</evidence>
<keyword evidence="13 19" id="KW-0175">Coiled coil</keyword>
<evidence type="ECO:0000256" key="2">
    <source>
        <dbReference type="ARBA" id="ARBA00009584"/>
    </source>
</evidence>
<dbReference type="GO" id="GO:0043022">
    <property type="term" value="F:ribosome binding"/>
    <property type="evidence" value="ECO:0007669"/>
    <property type="project" value="InterPro"/>
</dbReference>
<dbReference type="InterPro" id="IPR033122">
    <property type="entry name" value="LETM1-like_RBD"/>
</dbReference>
<evidence type="ECO:0000256" key="16">
    <source>
        <dbReference type="ARBA" id="ARBA00023136"/>
    </source>
</evidence>
<keyword evidence="15 18" id="KW-0496">Mitochondrion</keyword>
<feature type="domain" description="Letm1 RBD" evidence="23">
    <location>
        <begin position="257"/>
        <end position="548"/>
    </location>
</feature>
<dbReference type="PROSITE" id="PS51758">
    <property type="entry name" value="LETM1_RBD"/>
    <property type="match status" value="1"/>
</dbReference>
<evidence type="ECO:0000256" key="11">
    <source>
        <dbReference type="ARBA" id="ARBA00022946"/>
    </source>
</evidence>
<feature type="coiled-coil region" evidence="19">
    <location>
        <begin position="466"/>
        <end position="496"/>
    </location>
</feature>
<dbReference type="PANTHER" id="PTHR14009">
    <property type="entry name" value="LEUCINE ZIPPER-EF-HAND CONTAINING TRANSMEMBRANE PROTEIN"/>
    <property type="match status" value="1"/>
</dbReference>
<feature type="compositionally biased region" description="Low complexity" evidence="20">
    <location>
        <begin position="92"/>
        <end position="108"/>
    </location>
</feature>
<proteinExistence type="inferred from homology"/>
<feature type="compositionally biased region" description="Polar residues" evidence="20">
    <location>
        <begin position="766"/>
        <end position="776"/>
    </location>
</feature>
<evidence type="ECO:0000256" key="8">
    <source>
        <dbReference type="ARBA" id="ARBA00022723"/>
    </source>
</evidence>
<dbReference type="GeneID" id="42002376"/>
<dbReference type="InterPro" id="IPR002048">
    <property type="entry name" value="EF_hand_dom"/>
</dbReference>
<dbReference type="AlphaFoldDB" id="A0A507C6F3"/>
<dbReference type="Proteomes" id="UP000319731">
    <property type="component" value="Unassembled WGS sequence"/>
</dbReference>
<evidence type="ECO:0000256" key="14">
    <source>
        <dbReference type="ARBA" id="ARBA00023065"/>
    </source>
</evidence>
<protein>
    <recommendedName>
        <fullName evidence="3">Mitochondrial proton/calcium exchanger protein</fullName>
    </recommendedName>
    <alternativeName>
        <fullName evidence="17">Leucine zipper-EF-hand-containing transmembrane protein 1</fullName>
    </alternativeName>
</protein>
<feature type="compositionally biased region" description="Pro residues" evidence="20">
    <location>
        <begin position="549"/>
        <end position="561"/>
    </location>
</feature>
<evidence type="ECO:0000256" key="9">
    <source>
        <dbReference type="ARBA" id="ARBA00022792"/>
    </source>
</evidence>
<evidence type="ECO:0000256" key="6">
    <source>
        <dbReference type="ARBA" id="ARBA00022568"/>
    </source>
</evidence>
<name>A0A507C6F3_9FUNG</name>
<keyword evidence="11" id="KW-0809">Transit peptide</keyword>
<keyword evidence="10" id="KW-0106">Calcium</keyword>
<evidence type="ECO:0000256" key="5">
    <source>
        <dbReference type="ARBA" id="ARBA00022449"/>
    </source>
</evidence>
<sequence>MMATRAAQALTRRLPYRPPNELNHVNSALRTSRFIAYTSTTITLRQKHTLRSWQHTTSRTLATNTTENTAATSKPDSKVPSGATITPPSSDTTNVASTSQTASTTPPSLLRPAAAKEETPVERAVRVAKEGELDAMDKAWRESEVVDEDPANKVKKPIMERIKNELVHYWHGTKLLGAEIAISSRLLMLVLRGHKLTRREQRQLRRTTGDFLRLVPFLIFVIVPFLEFALPLFLRFFPNMLPSTFESKFDEQEKKKRLLKVRLEMAKFLQDTIEDVSIAGTSKAEAAKEFSQFFLKYRTSGEQAPNEEIIRIARKFEDNLTLNNLSRPQLVSMCKYMNINAFGTDNFLRHQIQRKMKELESDDKTIAEEGIESLNVKELQQACASRGIRTIGVSPARLRSELAQWLDLHLKNQIPSTLLVLSRAFTFDRPIDRPSDTAEALQAALHSLPHQVVNETALGIAEAEGKATYKQKLEVLKEQEELIEDESEQEEALMKVKMAKEAEQRKKAAAATPTIEAPPAPIQIAAPQPTAAAAPSKPAEPAAKVSEAPTPPAAEPIPAPAKPAAAPAVAEDGDNISEAQLVQLGAALKILTADSVFQDVRHEVAEIKLERAEFKEDIEELKSLAKQEPATVTSRLGARVDKMIAKIEKEITSLESAPPKRQIMQTLKPDQSGRITLEELEDALKIIRDHPADERIRRIVQRLDTDNDGKVSLEEILVLADEAESEGVGVLVPEPKKETSSPASASADASSAGTSSTAQIPAIAVSSETAATSTVKVGSPLPVSDKTGAIPIAPPELLIQKQSTTTSQHDNKI</sequence>
<keyword evidence="6" id="KW-0109">Calcium transport</keyword>
<evidence type="ECO:0000256" key="10">
    <source>
        <dbReference type="ARBA" id="ARBA00022837"/>
    </source>
</evidence>
<evidence type="ECO:0000256" key="20">
    <source>
        <dbReference type="SAM" id="MobiDB-lite"/>
    </source>
</evidence>
<evidence type="ECO:0000256" key="7">
    <source>
        <dbReference type="ARBA" id="ARBA00022692"/>
    </source>
</evidence>
<evidence type="ECO:0000256" key="1">
    <source>
        <dbReference type="ARBA" id="ARBA00004434"/>
    </source>
</evidence>
<dbReference type="InterPro" id="IPR011992">
    <property type="entry name" value="EF-hand-dom_pair"/>
</dbReference>
<comment type="caution">
    <text evidence="24">The sequence shown here is derived from an EMBL/GenBank/DDBJ whole genome shotgun (WGS) entry which is preliminary data.</text>
</comment>
<dbReference type="GO" id="GO:0005743">
    <property type="term" value="C:mitochondrial inner membrane"/>
    <property type="evidence" value="ECO:0007669"/>
    <property type="project" value="UniProtKB-SubCell"/>
</dbReference>
<dbReference type="Pfam" id="PF26561">
    <property type="entry name" value="LETM1_C"/>
    <property type="match status" value="1"/>
</dbReference>
<keyword evidence="4" id="KW-0813">Transport</keyword>
<dbReference type="Pfam" id="PF13499">
    <property type="entry name" value="EF-hand_7"/>
    <property type="match status" value="1"/>
</dbReference>
<feature type="coiled-coil region" evidence="19">
    <location>
        <begin position="597"/>
        <end position="624"/>
    </location>
</feature>
<evidence type="ECO:0000313" key="25">
    <source>
        <dbReference type="Proteomes" id="UP000319731"/>
    </source>
</evidence>
<evidence type="ECO:0000256" key="13">
    <source>
        <dbReference type="ARBA" id="ARBA00023054"/>
    </source>
</evidence>
<evidence type="ECO:0000256" key="15">
    <source>
        <dbReference type="ARBA" id="ARBA00023128"/>
    </source>
</evidence>
<dbReference type="CDD" id="cd00051">
    <property type="entry name" value="EFh"/>
    <property type="match status" value="1"/>
</dbReference>
<comment type="subcellular location">
    <subcellularLocation>
        <location evidence="1">Mitochondrion inner membrane</location>
        <topology evidence="1">Single-pass membrane protein</topology>
    </subcellularLocation>
</comment>
<dbReference type="PANTHER" id="PTHR14009:SF1">
    <property type="entry name" value="MITOCHONDRIAL PROTON_CALCIUM EXCHANGER PROTEIN"/>
    <property type="match status" value="1"/>
</dbReference>
<dbReference type="PROSITE" id="PS50222">
    <property type="entry name" value="EF_HAND_2"/>
    <property type="match status" value="1"/>
</dbReference>
<evidence type="ECO:0000256" key="19">
    <source>
        <dbReference type="SAM" id="Coils"/>
    </source>
</evidence>
<feature type="transmembrane region" description="Helical" evidence="21">
    <location>
        <begin position="211"/>
        <end position="234"/>
    </location>
</feature>
<dbReference type="STRING" id="1806994.A0A507C6F3"/>
<feature type="compositionally biased region" description="Low complexity" evidence="20">
    <location>
        <begin position="58"/>
        <end position="73"/>
    </location>
</feature>
<dbReference type="GO" id="GO:0030003">
    <property type="term" value="P:intracellular monoatomic cation homeostasis"/>
    <property type="evidence" value="ECO:0007669"/>
    <property type="project" value="TreeGrafter"/>
</dbReference>
<keyword evidence="7 21" id="KW-0812">Transmembrane</keyword>
<feature type="region of interest" description="Disordered" evidence="20">
    <location>
        <begin position="527"/>
        <end position="569"/>
    </location>
</feature>
<reference evidence="24 25" key="1">
    <citation type="journal article" date="2019" name="Sci. Rep.">
        <title>Comparative genomics of chytrid fungi reveal insights into the obligate biotrophic and pathogenic lifestyle of Synchytrium endobioticum.</title>
        <authorList>
            <person name="van de Vossenberg B.T.L.H."/>
            <person name="Warris S."/>
            <person name="Nguyen H.D.T."/>
            <person name="van Gent-Pelzer M.P.E."/>
            <person name="Joly D.L."/>
            <person name="van de Geest H.C."/>
            <person name="Bonants P.J.M."/>
            <person name="Smith D.S."/>
            <person name="Levesque C.A."/>
            <person name="van der Lee T.A.J."/>
        </authorList>
    </citation>
    <scope>NUCLEOTIDE SEQUENCE [LARGE SCALE GENOMIC DNA]</scope>
    <source>
        <strain evidence="24 25">JEL517</strain>
    </source>
</reference>
<gene>
    <name evidence="24" type="ORF">SmJEL517_g01151</name>
</gene>
<dbReference type="Pfam" id="PF07766">
    <property type="entry name" value="LETM1_RBD"/>
    <property type="match status" value="1"/>
</dbReference>
<keyword evidence="5" id="KW-0050">Antiport</keyword>
<dbReference type="PROSITE" id="PS00018">
    <property type="entry name" value="EF_HAND_1"/>
    <property type="match status" value="1"/>
</dbReference>
<evidence type="ECO:0000256" key="17">
    <source>
        <dbReference type="ARBA" id="ARBA00031360"/>
    </source>
</evidence>
<feature type="compositionally biased region" description="Low complexity" evidence="20">
    <location>
        <begin position="527"/>
        <end position="543"/>
    </location>
</feature>
<evidence type="ECO:0000259" key="23">
    <source>
        <dbReference type="PROSITE" id="PS51758"/>
    </source>
</evidence>
<evidence type="ECO:0000256" key="3">
    <source>
        <dbReference type="ARBA" id="ARBA00020557"/>
    </source>
</evidence>
<evidence type="ECO:0000256" key="12">
    <source>
        <dbReference type="ARBA" id="ARBA00022989"/>
    </source>
</evidence>
<dbReference type="GO" id="GO:0015297">
    <property type="term" value="F:antiporter activity"/>
    <property type="evidence" value="ECO:0007669"/>
    <property type="project" value="UniProtKB-KW"/>
</dbReference>
<feature type="compositionally biased region" description="Low complexity" evidence="20">
    <location>
        <begin position="740"/>
        <end position="758"/>
    </location>
</feature>
<dbReference type="OrthoDB" id="275278at2759"/>
<keyword evidence="14" id="KW-0406">Ion transport</keyword>
<accession>A0A507C6F3</accession>
<keyword evidence="12 21" id="KW-1133">Transmembrane helix</keyword>
<dbReference type="EMBL" id="QEAO01000004">
    <property type="protein sequence ID" value="TPX36617.1"/>
    <property type="molecule type" value="Genomic_DNA"/>
</dbReference>
<keyword evidence="16 21" id="KW-0472">Membrane</keyword>
<evidence type="ECO:0000259" key="22">
    <source>
        <dbReference type="PROSITE" id="PS50222"/>
    </source>
</evidence>
<dbReference type="RefSeq" id="XP_031026831.1">
    <property type="nucleotide sequence ID" value="XM_031167079.1"/>
</dbReference>
<dbReference type="InterPro" id="IPR018247">
    <property type="entry name" value="EF_Hand_1_Ca_BS"/>
</dbReference>